<sequence length="177" mass="19146">MAKAQKVMPTIDILVNNAGTSSTKRAEYITEEEWDRVIDLNLKSIFFLSQAVGKVMMEHKGGKIINIASMLGLVAIKGVLPYCVAKGGLIQMTKALALEWARKGITVNALCPGYVITDINRENMSRPEVMEKLVAQMPLGRCGEVAEIAQGALFLACEGSSYMTGQCLVLDGGYTAQ</sequence>
<evidence type="ECO:0000256" key="2">
    <source>
        <dbReference type="ARBA" id="ARBA00023002"/>
    </source>
</evidence>
<dbReference type="EMBL" id="VSSQ01041353">
    <property type="protein sequence ID" value="MPM94766.1"/>
    <property type="molecule type" value="Genomic_DNA"/>
</dbReference>
<evidence type="ECO:0000313" key="3">
    <source>
        <dbReference type="EMBL" id="MPM94766.1"/>
    </source>
</evidence>
<reference evidence="3" key="1">
    <citation type="submission" date="2019-08" db="EMBL/GenBank/DDBJ databases">
        <authorList>
            <person name="Kucharzyk K."/>
            <person name="Murdoch R.W."/>
            <person name="Higgins S."/>
            <person name="Loffler F."/>
        </authorList>
    </citation>
    <scope>NUCLEOTIDE SEQUENCE</scope>
</reference>
<gene>
    <name evidence="3" type="primary">golD_5</name>
    <name evidence="3" type="ORF">SDC9_141914</name>
</gene>
<protein>
    <submittedName>
        <fullName evidence="3">NAD-dependent glycerol dehydrogenase</fullName>
        <ecNumber evidence="3">1.1.1.6</ecNumber>
    </submittedName>
</protein>
<organism evidence="3">
    <name type="scientific">bioreactor metagenome</name>
    <dbReference type="NCBI Taxonomy" id="1076179"/>
    <lineage>
        <taxon>unclassified sequences</taxon>
        <taxon>metagenomes</taxon>
        <taxon>ecological metagenomes</taxon>
    </lineage>
</organism>
<dbReference type="SUPFAM" id="SSF51735">
    <property type="entry name" value="NAD(P)-binding Rossmann-fold domains"/>
    <property type="match status" value="1"/>
</dbReference>
<comment type="similarity">
    <text evidence="1">Belongs to the short-chain dehydrogenases/reductases (SDR) family.</text>
</comment>
<dbReference type="AlphaFoldDB" id="A0A645DZL0"/>
<evidence type="ECO:0000256" key="1">
    <source>
        <dbReference type="ARBA" id="ARBA00006484"/>
    </source>
</evidence>
<dbReference type="InterPro" id="IPR002347">
    <property type="entry name" value="SDR_fam"/>
</dbReference>
<keyword evidence="2 3" id="KW-0560">Oxidoreductase</keyword>
<dbReference type="GO" id="GO:0008888">
    <property type="term" value="F:glycerol dehydrogenase (NAD+) activity"/>
    <property type="evidence" value="ECO:0007669"/>
    <property type="project" value="UniProtKB-EC"/>
</dbReference>
<accession>A0A645DZL0</accession>
<dbReference type="PANTHER" id="PTHR42760:SF115">
    <property type="entry name" value="3-OXOACYL-[ACYL-CARRIER-PROTEIN] REDUCTASE FABG"/>
    <property type="match status" value="1"/>
</dbReference>
<dbReference type="PANTHER" id="PTHR42760">
    <property type="entry name" value="SHORT-CHAIN DEHYDROGENASES/REDUCTASES FAMILY MEMBER"/>
    <property type="match status" value="1"/>
</dbReference>
<dbReference type="EC" id="1.1.1.6" evidence="3"/>
<dbReference type="Gene3D" id="3.40.50.720">
    <property type="entry name" value="NAD(P)-binding Rossmann-like Domain"/>
    <property type="match status" value="1"/>
</dbReference>
<proteinExistence type="inferred from homology"/>
<name>A0A645DZL0_9ZZZZ</name>
<dbReference type="PRINTS" id="PR00080">
    <property type="entry name" value="SDRFAMILY"/>
</dbReference>
<dbReference type="FunFam" id="3.40.50.720:FF:000084">
    <property type="entry name" value="Short-chain dehydrogenase reductase"/>
    <property type="match status" value="1"/>
</dbReference>
<comment type="caution">
    <text evidence="3">The sequence shown here is derived from an EMBL/GenBank/DDBJ whole genome shotgun (WGS) entry which is preliminary data.</text>
</comment>
<dbReference type="Pfam" id="PF13561">
    <property type="entry name" value="adh_short_C2"/>
    <property type="match status" value="1"/>
</dbReference>
<dbReference type="PRINTS" id="PR00081">
    <property type="entry name" value="GDHRDH"/>
</dbReference>
<dbReference type="InterPro" id="IPR020904">
    <property type="entry name" value="Sc_DH/Rdtase_CS"/>
</dbReference>
<dbReference type="InterPro" id="IPR036291">
    <property type="entry name" value="NAD(P)-bd_dom_sf"/>
</dbReference>
<dbReference type="PROSITE" id="PS00061">
    <property type="entry name" value="ADH_SHORT"/>
    <property type="match status" value="1"/>
</dbReference>